<protein>
    <recommendedName>
        <fullName evidence="5">DNA modification methylase</fullName>
    </recommendedName>
</protein>
<dbReference type="PROSITE" id="PS51257">
    <property type="entry name" value="PROKAR_LIPOPROTEIN"/>
    <property type="match status" value="1"/>
</dbReference>
<dbReference type="Proteomes" id="UP000321234">
    <property type="component" value="Unassembled WGS sequence"/>
</dbReference>
<evidence type="ECO:0000313" key="4">
    <source>
        <dbReference type="Proteomes" id="UP000321234"/>
    </source>
</evidence>
<feature type="chain" id="PRO_5023097166" description="DNA modification methylase" evidence="2">
    <location>
        <begin position="30"/>
        <end position="226"/>
    </location>
</feature>
<dbReference type="OrthoDB" id="3267550at2"/>
<proteinExistence type="predicted"/>
<evidence type="ECO:0000313" key="3">
    <source>
        <dbReference type="EMBL" id="TXR56195.1"/>
    </source>
</evidence>
<dbReference type="EMBL" id="VKAC01000006">
    <property type="protein sequence ID" value="TXR56195.1"/>
    <property type="molecule type" value="Genomic_DNA"/>
</dbReference>
<keyword evidence="4" id="KW-1185">Reference proteome</keyword>
<keyword evidence="2" id="KW-0732">Signal</keyword>
<gene>
    <name evidence="3" type="ORF">FMM08_12330</name>
</gene>
<accession>A0A5C8ZDR8</accession>
<comment type="caution">
    <text evidence="3">The sequence shown here is derived from an EMBL/GenBank/DDBJ whole genome shotgun (WGS) entry which is preliminary data.</text>
</comment>
<reference evidence="3 4" key="1">
    <citation type="submission" date="2019-07" db="EMBL/GenBank/DDBJ databases">
        <title>Quadrisphaera sp. strain DD2A genome sequencing and assembly.</title>
        <authorList>
            <person name="Kim I."/>
        </authorList>
    </citation>
    <scope>NUCLEOTIDE SEQUENCE [LARGE SCALE GENOMIC DNA]</scope>
    <source>
        <strain evidence="3 4">DD2A</strain>
    </source>
</reference>
<dbReference type="AlphaFoldDB" id="A0A5C8ZDR8"/>
<evidence type="ECO:0000256" key="2">
    <source>
        <dbReference type="SAM" id="SignalP"/>
    </source>
</evidence>
<feature type="signal peptide" evidence="2">
    <location>
        <begin position="1"/>
        <end position="29"/>
    </location>
</feature>
<dbReference type="RefSeq" id="WP_147926627.1">
    <property type="nucleotide sequence ID" value="NZ_VKAC01000006.1"/>
</dbReference>
<feature type="region of interest" description="Disordered" evidence="1">
    <location>
        <begin position="158"/>
        <end position="226"/>
    </location>
</feature>
<evidence type="ECO:0000256" key="1">
    <source>
        <dbReference type="SAM" id="MobiDB-lite"/>
    </source>
</evidence>
<organism evidence="3 4">
    <name type="scientific">Quadrisphaera setariae</name>
    <dbReference type="NCBI Taxonomy" id="2593304"/>
    <lineage>
        <taxon>Bacteria</taxon>
        <taxon>Bacillati</taxon>
        <taxon>Actinomycetota</taxon>
        <taxon>Actinomycetes</taxon>
        <taxon>Kineosporiales</taxon>
        <taxon>Kineosporiaceae</taxon>
        <taxon>Quadrisphaera</taxon>
    </lineage>
</organism>
<evidence type="ECO:0008006" key="5">
    <source>
        <dbReference type="Google" id="ProtNLM"/>
    </source>
</evidence>
<name>A0A5C8ZDR8_9ACTN</name>
<sequence>MHLPRRALAASALALASLTAATGCTYTNAQQTAASYAPGAAAAVSLGTVHVAGLFVATSGEGAPASLVARIVNSGNDPVSVRIAGTGESSSLSGTFQVQPATTYDVGPAGEQTVTASSFSTPPGQVVTMEVTADGDTQQLAVPVLDGTLEQYAQYVPTATPTTTPTGSPSGEPSASGSPTPRVTGSPSATGPRTGSPSTSPTSARSATAAPDGEASETTSASPSEG</sequence>